<proteinExistence type="predicted"/>
<reference evidence="2 3" key="1">
    <citation type="submission" date="2016-12" db="EMBL/GenBank/DDBJ databases">
        <title>The draft genome sequence of Actinophytocola xinjiangensis.</title>
        <authorList>
            <person name="Wang W."/>
            <person name="Yuan L."/>
        </authorList>
    </citation>
    <scope>NUCLEOTIDE SEQUENCE [LARGE SCALE GENOMIC DNA]</scope>
    <source>
        <strain evidence="2 3">CGMCC 4.4663</strain>
    </source>
</reference>
<accession>A0A7Z0WN12</accession>
<dbReference type="InterPro" id="IPR017520">
    <property type="entry name" value="CHP03086"/>
</dbReference>
<dbReference type="Pfam" id="PF11716">
    <property type="entry name" value="MDMPI_N"/>
    <property type="match status" value="1"/>
</dbReference>
<feature type="domain" description="Mycothiol-dependent maleylpyruvate isomerase metal-binding" evidence="1">
    <location>
        <begin position="9"/>
        <end position="129"/>
    </location>
</feature>
<protein>
    <submittedName>
        <fullName evidence="2">TIGR03086 family protein</fullName>
    </submittedName>
</protein>
<evidence type="ECO:0000259" key="1">
    <source>
        <dbReference type="Pfam" id="PF11716"/>
    </source>
</evidence>
<dbReference type="InterPro" id="IPR034660">
    <property type="entry name" value="DinB/YfiT-like"/>
</dbReference>
<evidence type="ECO:0000313" key="2">
    <source>
        <dbReference type="EMBL" id="OLF10081.1"/>
    </source>
</evidence>
<comment type="caution">
    <text evidence="2">The sequence shown here is derived from an EMBL/GenBank/DDBJ whole genome shotgun (WGS) entry which is preliminary data.</text>
</comment>
<dbReference type="RefSeq" id="WP_075133801.1">
    <property type="nucleotide sequence ID" value="NZ_MSIF01000007.1"/>
</dbReference>
<evidence type="ECO:0000313" key="3">
    <source>
        <dbReference type="Proteomes" id="UP000185696"/>
    </source>
</evidence>
<dbReference type="InterPro" id="IPR024344">
    <property type="entry name" value="MDMPI_metal-binding"/>
</dbReference>
<sequence>MDLLDAHGRAMDVFDRAVHKVGAGDWHSPTPCRDWDVRTLVNHLVGEQLWVPDLLSGRTVEEVGDAYDGDVLGDDPVGAWTSAAQAARAAWLEPHTLDRDVHLSFGDSEGEDYCWQMTVDLAVHGWDLATALGMDAGLGDDLVSTLLGYVGPRAKAWQGSGLFGDPVPVPADADPQTRLLAMLGRRPR</sequence>
<dbReference type="NCBIfam" id="TIGR03083">
    <property type="entry name" value="maleylpyruvate isomerase family mycothiol-dependent enzyme"/>
    <property type="match status" value="1"/>
</dbReference>
<dbReference type="Proteomes" id="UP000185696">
    <property type="component" value="Unassembled WGS sequence"/>
</dbReference>
<dbReference type="Gene3D" id="1.20.120.450">
    <property type="entry name" value="dinb family like domain"/>
    <property type="match status" value="1"/>
</dbReference>
<dbReference type="InterPro" id="IPR017517">
    <property type="entry name" value="Maleyloyr_isom"/>
</dbReference>
<dbReference type="SUPFAM" id="SSF109854">
    <property type="entry name" value="DinB/YfiT-like putative metalloenzymes"/>
    <property type="match status" value="1"/>
</dbReference>
<dbReference type="EMBL" id="MSIF01000007">
    <property type="protein sequence ID" value="OLF10081.1"/>
    <property type="molecule type" value="Genomic_DNA"/>
</dbReference>
<dbReference type="NCBIfam" id="TIGR03086">
    <property type="entry name" value="TIGR03086 family metal-binding protein"/>
    <property type="match status" value="1"/>
</dbReference>
<organism evidence="2 3">
    <name type="scientific">Actinophytocola xinjiangensis</name>
    <dbReference type="NCBI Taxonomy" id="485602"/>
    <lineage>
        <taxon>Bacteria</taxon>
        <taxon>Bacillati</taxon>
        <taxon>Actinomycetota</taxon>
        <taxon>Actinomycetes</taxon>
        <taxon>Pseudonocardiales</taxon>
        <taxon>Pseudonocardiaceae</taxon>
    </lineage>
</organism>
<dbReference type="AlphaFoldDB" id="A0A7Z0WN12"/>
<gene>
    <name evidence="2" type="ORF">BLA60_16615</name>
</gene>
<dbReference type="GO" id="GO:0046872">
    <property type="term" value="F:metal ion binding"/>
    <property type="evidence" value="ECO:0007669"/>
    <property type="project" value="InterPro"/>
</dbReference>
<name>A0A7Z0WN12_9PSEU</name>
<dbReference type="OrthoDB" id="5185819at2"/>
<keyword evidence="3" id="KW-1185">Reference proteome</keyword>